<evidence type="ECO:0000256" key="5">
    <source>
        <dbReference type="SAM" id="MobiDB-lite"/>
    </source>
</evidence>
<dbReference type="Pfam" id="PF13895">
    <property type="entry name" value="Ig_2"/>
    <property type="match status" value="3"/>
</dbReference>
<dbReference type="CDD" id="cd00096">
    <property type="entry name" value="Ig"/>
    <property type="match status" value="1"/>
</dbReference>
<evidence type="ECO:0000313" key="9">
    <source>
        <dbReference type="Proteomes" id="UP001239994"/>
    </source>
</evidence>
<protein>
    <recommendedName>
        <fullName evidence="1">B-cell receptor CD22</fullName>
    </recommendedName>
    <alternativeName>
        <fullName evidence="2">Sialic acid-binding Ig-like lectin 2</fullName>
    </alternativeName>
</protein>
<feature type="compositionally biased region" description="Acidic residues" evidence="5">
    <location>
        <begin position="766"/>
        <end position="775"/>
    </location>
</feature>
<dbReference type="SMART" id="SM00409">
    <property type="entry name" value="IG"/>
    <property type="match status" value="7"/>
</dbReference>
<evidence type="ECO:0000256" key="6">
    <source>
        <dbReference type="SAM" id="Phobius"/>
    </source>
</evidence>
<dbReference type="InterPro" id="IPR003599">
    <property type="entry name" value="Ig_sub"/>
</dbReference>
<dbReference type="SMART" id="SM00408">
    <property type="entry name" value="IGc2"/>
    <property type="match status" value="5"/>
</dbReference>
<dbReference type="InterPro" id="IPR013783">
    <property type="entry name" value="Ig-like_fold"/>
</dbReference>
<dbReference type="Gene3D" id="2.60.40.10">
    <property type="entry name" value="Immunoglobulins"/>
    <property type="match status" value="7"/>
</dbReference>
<dbReference type="PROSITE" id="PS50835">
    <property type="entry name" value="IG_LIKE"/>
    <property type="match status" value="5"/>
</dbReference>
<keyword evidence="6" id="KW-0472">Membrane</keyword>
<dbReference type="InterPro" id="IPR036179">
    <property type="entry name" value="Ig-like_dom_sf"/>
</dbReference>
<keyword evidence="9" id="KW-1185">Reference proteome</keyword>
<feature type="compositionally biased region" description="Polar residues" evidence="5">
    <location>
        <begin position="793"/>
        <end position="805"/>
    </location>
</feature>
<feature type="transmembrane region" description="Helical" evidence="6">
    <location>
        <begin position="631"/>
        <end position="653"/>
    </location>
</feature>
<feature type="domain" description="Ig-like" evidence="7">
    <location>
        <begin position="449"/>
        <end position="527"/>
    </location>
</feature>
<dbReference type="PANTHER" id="PTHR46013:SF4">
    <property type="entry name" value="B-CELL RECEPTOR CD22-RELATED"/>
    <property type="match status" value="1"/>
</dbReference>
<gene>
    <name evidence="8" type="ORF">P4O66_018138</name>
</gene>
<comment type="subunit">
    <text evidence="4">Predominantly monomer of isoform CD22-beta. Also found as heterodimer of isoform CD22-beta and a shorter isoform. Interacts with PTPN6/SHP-1, LYN, SYK, PIK3R1/PIK3R2 and PLCG1 upon phosphorylation. Interacts with GRB2, INPP5D and SHC1 upon phosphorylation. May form a complex with INPP5D/SHIP, GRB2 and SHC1.</text>
</comment>
<evidence type="ECO:0000259" key="7">
    <source>
        <dbReference type="PROSITE" id="PS50835"/>
    </source>
</evidence>
<organism evidence="8 9">
    <name type="scientific">Electrophorus voltai</name>
    <dbReference type="NCBI Taxonomy" id="2609070"/>
    <lineage>
        <taxon>Eukaryota</taxon>
        <taxon>Metazoa</taxon>
        <taxon>Chordata</taxon>
        <taxon>Craniata</taxon>
        <taxon>Vertebrata</taxon>
        <taxon>Euteleostomi</taxon>
        <taxon>Actinopterygii</taxon>
        <taxon>Neopterygii</taxon>
        <taxon>Teleostei</taxon>
        <taxon>Ostariophysi</taxon>
        <taxon>Gymnotiformes</taxon>
        <taxon>Gymnotoidei</taxon>
        <taxon>Gymnotidae</taxon>
        <taxon>Electrophorus</taxon>
    </lineage>
</organism>
<dbReference type="EMBL" id="JAROKS010000025">
    <property type="protein sequence ID" value="KAK1786449.1"/>
    <property type="molecule type" value="Genomic_DNA"/>
</dbReference>
<comment type="caution">
    <text evidence="8">The sequence shown here is derived from an EMBL/GenBank/DDBJ whole genome shotgun (WGS) entry which is preliminary data.</text>
</comment>
<dbReference type="Pfam" id="PF13927">
    <property type="entry name" value="Ig_3"/>
    <property type="match status" value="2"/>
</dbReference>
<sequence>MKYMLWFKDAIWNGEKFEGTIVYSNKPDQPQASEYSGRVEFLSQDQGSCSLRINHLQKNDSGAYQFRLIDQGYRYMSKMNMSLTVKDNPCKVDLKSSGPVKEHDTVTLRCSTSKQCGFAPEWDPSSINAPISVTDDKHISELKLNVSWLDNGRTLSCHLAKSKDGCLARNVTLAVEYAPKDTKVDVKSKDVKEGESVTISCSSKANPNAAFTWFKVNQSEPFLSSDMFTLDSAKQIHSGIYYCQANNKYGKEDSQTFAINVTYAPKEVQAKLEPADVKVGDSLTLKCLVHDSNPSVMPGSFRWYKDGSDTANYSNTLFIQNVEKKHKGWYHCQAKNYVGVADSNKIEVSVKYRPQDTYIDGKVTVKLHLSLNLTCVSDANPEPSDYSWFHKPEHGKNYVERSRTLREYLVENVTIQDAGWYMCSPRNVIGMGSNSTAFRLKVLYAPKLPKLTMAKVLNEYELLTVSCTVESSPVANITLNLTNPGNKPVELVRNQSNTLKFFVNASKSTAGQYTCTAQNTEGENSITEQLKVLYAPKNVHVQTQPGQELKEGNHLMLSCEAHSEPSVSSYTWEKLSEAHRETAGQGKTLTIHPLNASHSGDYICIARNNLGINQSAPVHIRVKSLLKLFQVLIPVFSICFVIAGVFLLCRFLLRKRASEQDDNSSFFFSETLSRSSTVANFLSLKGLPSTEGIPTTTSTNFATLQFKNKSNPNKSEPNTDSGPVYAVVSKDMQNTKTAESDSGDYENISGANAEKPAATYMNWDSDTSEEEEEEDKVQYSTVVFTETPRPNAKQFTPKSTQSNSSSDEEVRTEYSQVK</sequence>
<accession>A0AAD8YU38</accession>
<evidence type="ECO:0000256" key="3">
    <source>
        <dbReference type="ARBA" id="ARBA00045430"/>
    </source>
</evidence>
<dbReference type="PANTHER" id="PTHR46013">
    <property type="entry name" value="VASCULAR CELL ADHESION MOLECULE 1"/>
    <property type="match status" value="1"/>
</dbReference>
<comment type="function">
    <text evidence="3">Most highly expressed siglec (sialic acid-binding immunoglobulin-like lectin) on B-cells that plays a role in various aspects of B-cell biology including differentiation, antigen presentation, and trafficking to bone marrow. Binds to alpha 2,6-linked sialic acid residues of surface molecules such as CD22 itself, CD45 and IgM in a cis configuration. Can also bind to ligands on other cells as an adhesion molecule in a trans configuration. Acts as an inhibitory coreceptor on the surface of B-cells and inhibits B-cell receptor induced signaling, characterized by inhibition of the calcium mobilization and cellular activation. Mechanistically, the immunoreceptor tyrosine-based inhibitory motif domain is phosphorylated by the Src kinase LYN, which in turn leads to the recruitment of the protein tyrosine phosphatase 1/PTPN6, leading to the negative regulation of BCR signaling. If this negative signaling from is of sufficient strength, apoptosis of the B-cell can be induced.</text>
</comment>
<dbReference type="AlphaFoldDB" id="A0AAD8YU38"/>
<feature type="region of interest" description="Disordered" evidence="5">
    <location>
        <begin position="735"/>
        <end position="818"/>
    </location>
</feature>
<reference evidence="8" key="1">
    <citation type="submission" date="2023-03" db="EMBL/GenBank/DDBJ databases">
        <title>Electrophorus voltai genome.</title>
        <authorList>
            <person name="Bian C."/>
        </authorList>
    </citation>
    <scope>NUCLEOTIDE SEQUENCE</scope>
    <source>
        <strain evidence="8">CB-2022</strain>
        <tissue evidence="8">Muscle</tissue>
    </source>
</reference>
<evidence type="ECO:0000256" key="1">
    <source>
        <dbReference type="ARBA" id="ARBA00040106"/>
    </source>
</evidence>
<evidence type="ECO:0000256" key="4">
    <source>
        <dbReference type="ARBA" id="ARBA00046458"/>
    </source>
</evidence>
<feature type="domain" description="Ig-like" evidence="7">
    <location>
        <begin position="179"/>
        <end position="262"/>
    </location>
</feature>
<dbReference type="InterPro" id="IPR007110">
    <property type="entry name" value="Ig-like_dom"/>
</dbReference>
<dbReference type="Pfam" id="PF24518">
    <property type="entry name" value="Ig_CD22"/>
    <property type="match status" value="1"/>
</dbReference>
<dbReference type="InterPro" id="IPR056386">
    <property type="entry name" value="Ig_CD22"/>
</dbReference>
<dbReference type="SUPFAM" id="SSF48726">
    <property type="entry name" value="Immunoglobulin"/>
    <property type="match status" value="6"/>
</dbReference>
<dbReference type="Proteomes" id="UP001239994">
    <property type="component" value="Unassembled WGS sequence"/>
</dbReference>
<feature type="domain" description="Ig-like" evidence="7">
    <location>
        <begin position="536"/>
        <end position="619"/>
    </location>
</feature>
<keyword evidence="6" id="KW-1133">Transmembrane helix</keyword>
<keyword evidence="6" id="KW-0812">Transmembrane</keyword>
<evidence type="ECO:0000256" key="2">
    <source>
        <dbReference type="ARBA" id="ARBA00041781"/>
    </source>
</evidence>
<proteinExistence type="predicted"/>
<evidence type="ECO:0000313" key="8">
    <source>
        <dbReference type="EMBL" id="KAK1786449.1"/>
    </source>
</evidence>
<name>A0AAD8YU38_9TELE</name>
<feature type="domain" description="Ig-like" evidence="7">
    <location>
        <begin position="265"/>
        <end position="349"/>
    </location>
</feature>
<dbReference type="InterPro" id="IPR003598">
    <property type="entry name" value="Ig_sub2"/>
</dbReference>
<feature type="domain" description="Ig-like" evidence="7">
    <location>
        <begin position="354"/>
        <end position="441"/>
    </location>
</feature>